<protein>
    <recommendedName>
        <fullName evidence="1">Flagellar motor switch protein FliN-like C-terminal domain-containing protein</fullName>
    </recommendedName>
</protein>
<dbReference type="Proteomes" id="UP000835243">
    <property type="component" value="Chromosome"/>
</dbReference>
<name>A0A2S7CFJ7_9XANT</name>
<feature type="domain" description="Flagellar motor switch protein FliN-like C-terminal" evidence="1">
    <location>
        <begin position="180"/>
        <end position="246"/>
    </location>
</feature>
<dbReference type="EMBL" id="HG992338">
    <property type="protein sequence ID" value="CAE6693938.1"/>
    <property type="molecule type" value="Genomic_DNA"/>
</dbReference>
<dbReference type="InterPro" id="IPR001543">
    <property type="entry name" value="FliN-like_C"/>
</dbReference>
<gene>
    <name evidence="3" type="ORF">CFBP1159_02540</name>
    <name evidence="2" type="ORF">XAC301_02500</name>
</gene>
<evidence type="ECO:0000313" key="4">
    <source>
        <dbReference type="Proteomes" id="UP000835287"/>
    </source>
</evidence>
<dbReference type="EMBL" id="HG992341">
    <property type="protein sequence ID" value="CAE6694234.1"/>
    <property type="molecule type" value="Genomic_DNA"/>
</dbReference>
<sequence length="247" mass="26321">MKRLGWILPSSAQALYELLQVRFGVWLTDWSVAHGQSDEGVRVAVTASAEDVADVPQMQIVTTSAGGLFGMRLCNGTHSALGARLMELSGAADEQLCGRVGEQALQALVATLAGRPTLERSTPAHPVDPLRFLLRHGALHATARWSEFEVDVIADGVWCAAESNGADVAELPVLTTRSAALRDQPVALHAELFMGEMELGEVSSLRVGEVLVVESDAYTPLQLMNGTHVLAAARLVLAGGQRALELH</sequence>
<dbReference type="AlphaFoldDB" id="A0A2S7CFJ7"/>
<dbReference type="SUPFAM" id="SSF101801">
    <property type="entry name" value="Surface presentation of antigens (SPOA)"/>
    <property type="match status" value="1"/>
</dbReference>
<dbReference type="Gene3D" id="2.30.330.10">
    <property type="entry name" value="SpoA-like"/>
    <property type="match status" value="1"/>
</dbReference>
<accession>A0A2S7CFJ7</accession>
<reference evidence="3 4" key="1">
    <citation type="submission" date="2021-02" db="EMBL/GenBank/DDBJ databases">
        <authorList>
            <person name="Pothier F. J."/>
        </authorList>
    </citation>
    <scope>NUCLEOTIDE SEQUENCE</scope>
    <source>
        <strain evidence="2 4">301</strain>
        <strain evidence="3">CFBP 1159</strain>
    </source>
</reference>
<dbReference type="EMBL" id="HG992338">
    <property type="protein sequence ID" value="CAE6693931.1"/>
    <property type="molecule type" value="Genomic_DNA"/>
</dbReference>
<evidence type="ECO:0000313" key="2">
    <source>
        <dbReference type="EMBL" id="CAE6693931.1"/>
    </source>
</evidence>
<evidence type="ECO:0000313" key="3">
    <source>
        <dbReference type="EMBL" id="CAE6694214.1"/>
    </source>
</evidence>
<evidence type="ECO:0000259" key="1">
    <source>
        <dbReference type="Pfam" id="PF01052"/>
    </source>
</evidence>
<dbReference type="RefSeq" id="WP_039814196.1">
    <property type="nucleotide sequence ID" value="NZ_CP062164.1"/>
</dbReference>
<dbReference type="InterPro" id="IPR036429">
    <property type="entry name" value="SpoA-like_sf"/>
</dbReference>
<dbReference type="Pfam" id="PF01052">
    <property type="entry name" value="FliMN_C"/>
    <property type="match status" value="1"/>
</dbReference>
<dbReference type="Proteomes" id="UP000835287">
    <property type="component" value="Chromosome"/>
</dbReference>
<dbReference type="EMBL" id="HG992341">
    <property type="protein sequence ID" value="CAE6694214.1"/>
    <property type="molecule type" value="Genomic_DNA"/>
</dbReference>
<organism evidence="3">
    <name type="scientific">Xanthomonas arboricola pv. corylina</name>
    <dbReference type="NCBI Taxonomy" id="487821"/>
    <lineage>
        <taxon>Bacteria</taxon>
        <taxon>Pseudomonadati</taxon>
        <taxon>Pseudomonadota</taxon>
        <taxon>Gammaproteobacteria</taxon>
        <taxon>Lysobacterales</taxon>
        <taxon>Lysobacteraceae</taxon>
        <taxon>Xanthomonas</taxon>
    </lineage>
</organism>
<keyword evidence="4" id="KW-1185">Reference proteome</keyword>
<proteinExistence type="predicted"/>